<dbReference type="FunCoup" id="A0A059A0U7">
    <property type="interactions" value="1037"/>
</dbReference>
<keyword evidence="2" id="KW-0689">Ribosomal protein</keyword>
<dbReference type="EMBL" id="KK198763">
    <property type="protein sequence ID" value="KCW47354.1"/>
    <property type="molecule type" value="Genomic_DNA"/>
</dbReference>
<dbReference type="CDD" id="cd00403">
    <property type="entry name" value="Ribosomal_L1"/>
    <property type="match status" value="1"/>
</dbReference>
<feature type="compositionally biased region" description="Low complexity" evidence="6">
    <location>
        <begin position="33"/>
        <end position="49"/>
    </location>
</feature>
<protein>
    <recommendedName>
        <fullName evidence="5">CL1</fullName>
    </recommendedName>
</protein>
<dbReference type="PANTHER" id="PTHR36427:SF4">
    <property type="entry name" value="RIBOSOMAL PROTEIN L1P_L10E FAMILY"/>
    <property type="match status" value="1"/>
</dbReference>
<keyword evidence="3" id="KW-0687">Ribonucleoprotein</keyword>
<name>A0A059A0U7_EUCGR</name>
<dbReference type="SUPFAM" id="SSF56808">
    <property type="entry name" value="Ribosomal protein L1"/>
    <property type="match status" value="1"/>
</dbReference>
<evidence type="ECO:0000256" key="3">
    <source>
        <dbReference type="ARBA" id="ARBA00023274"/>
    </source>
</evidence>
<dbReference type="GO" id="GO:1990904">
    <property type="term" value="C:ribonucleoprotein complex"/>
    <property type="evidence" value="ECO:0007669"/>
    <property type="project" value="UniProtKB-KW"/>
</dbReference>
<evidence type="ECO:0000256" key="2">
    <source>
        <dbReference type="ARBA" id="ARBA00022980"/>
    </source>
</evidence>
<evidence type="ECO:0000256" key="5">
    <source>
        <dbReference type="ARBA" id="ARBA00082680"/>
    </source>
</evidence>
<evidence type="ECO:0000313" key="7">
    <source>
        <dbReference type="EMBL" id="KCW47354.1"/>
    </source>
</evidence>
<dbReference type="AlphaFoldDB" id="A0A059A0U7"/>
<comment type="similarity">
    <text evidence="1">Belongs to the universal ribosomal protein uL1 family.</text>
</comment>
<dbReference type="GO" id="GO:0005840">
    <property type="term" value="C:ribosome"/>
    <property type="evidence" value="ECO:0007669"/>
    <property type="project" value="UniProtKB-KW"/>
</dbReference>
<accession>A0A059A0U7</accession>
<dbReference type="InterPro" id="IPR028364">
    <property type="entry name" value="Ribosomal_uL1/biogenesis"/>
</dbReference>
<dbReference type="Gramene" id="KCW47354">
    <property type="protein sequence ID" value="KCW47354"/>
    <property type="gene ID" value="EUGRSUZ_K01141"/>
</dbReference>
<feature type="compositionally biased region" description="Basic and acidic residues" evidence="6">
    <location>
        <begin position="165"/>
        <end position="181"/>
    </location>
</feature>
<dbReference type="STRING" id="71139.A0A059A0U7"/>
<evidence type="ECO:0000256" key="4">
    <source>
        <dbReference type="ARBA" id="ARBA00057875"/>
    </source>
</evidence>
<feature type="region of interest" description="Disordered" evidence="6">
    <location>
        <begin position="16"/>
        <end position="119"/>
    </location>
</feature>
<dbReference type="Gene3D" id="3.30.190.20">
    <property type="match status" value="1"/>
</dbReference>
<comment type="function">
    <text evidence="4">This protein binds directly to 23S ribosomal RNA.</text>
</comment>
<reference evidence="7" key="1">
    <citation type="submission" date="2013-07" db="EMBL/GenBank/DDBJ databases">
        <title>The genome of Eucalyptus grandis.</title>
        <authorList>
            <person name="Schmutz J."/>
            <person name="Hayes R."/>
            <person name="Myburg A."/>
            <person name="Tuskan G."/>
            <person name="Grattapaglia D."/>
            <person name="Rokhsar D.S."/>
        </authorList>
    </citation>
    <scope>NUCLEOTIDE SEQUENCE</scope>
    <source>
        <tissue evidence="7">Leaf extractions</tissue>
    </source>
</reference>
<dbReference type="InterPro" id="IPR016095">
    <property type="entry name" value="Ribosomal_uL1_3-a/b-sand"/>
</dbReference>
<evidence type="ECO:0000256" key="1">
    <source>
        <dbReference type="ARBA" id="ARBA00010531"/>
    </source>
</evidence>
<gene>
    <name evidence="7" type="ORF">EUGRSUZ_K01141</name>
</gene>
<organism evidence="7">
    <name type="scientific">Eucalyptus grandis</name>
    <name type="common">Flooded gum</name>
    <dbReference type="NCBI Taxonomy" id="71139"/>
    <lineage>
        <taxon>Eukaryota</taxon>
        <taxon>Viridiplantae</taxon>
        <taxon>Streptophyta</taxon>
        <taxon>Embryophyta</taxon>
        <taxon>Tracheophyta</taxon>
        <taxon>Spermatophyta</taxon>
        <taxon>Magnoliopsida</taxon>
        <taxon>eudicotyledons</taxon>
        <taxon>Gunneridae</taxon>
        <taxon>Pentapetalae</taxon>
        <taxon>rosids</taxon>
        <taxon>malvids</taxon>
        <taxon>Myrtales</taxon>
        <taxon>Myrtaceae</taxon>
        <taxon>Myrtoideae</taxon>
        <taxon>Eucalypteae</taxon>
        <taxon>Eucalyptus</taxon>
    </lineage>
</organism>
<dbReference type="Pfam" id="PF00687">
    <property type="entry name" value="Ribosomal_L1"/>
    <property type="match status" value="1"/>
</dbReference>
<dbReference type="GO" id="GO:0003729">
    <property type="term" value="F:mRNA binding"/>
    <property type="evidence" value="ECO:0007669"/>
    <property type="project" value="EnsemblPlants"/>
</dbReference>
<sequence length="452" mass="48659">MASLKLLLSQARRHCLSTPASSSPLHRLPKYFSSSSSSSSSSPSPSSESQPPPNDGGGGADPELPRQRRPPQPVPIQPVSYAAKPKEAPPPSPETPAQHDARPPPPPPPPPPGEAPIREPRARWTREDARYMKDAPSISPVSYGMRVAPLPEDRASADAAVEGAEGEKRREGTEFERRRAEAGNQAAIMRRRRLSRVLEEEEQAMVPFPMIIKAEKNESKAVYDLAEAIQLIKANARAKFDETIEAHVRLGIEKKRSDLIVRGSLVLPHGSGMKVSKIAFLGEGADADEARAAGADIVGGLELVEKIANSGGKFNVQKCFTTPGFMPKVLKIAKILKPLGLLPNAKQGTLVSDVAQAVREAKQSNVDFKMDKTSIVHVGLGKMSLSENDLRENIGAFVNALLRAKPAGLKKTSKYAGYVNSFHICSTMGPGFSVSIQSLSKAADHYNKVSLS</sequence>
<dbReference type="InParanoid" id="A0A059A0U7"/>
<dbReference type="PANTHER" id="PTHR36427">
    <property type="entry name" value="54S RIBOSOMAL PROTEIN L1, MITOCHONDRIAL"/>
    <property type="match status" value="1"/>
</dbReference>
<dbReference type="eggNOG" id="KOG1569">
    <property type="taxonomic scope" value="Eukaryota"/>
</dbReference>
<dbReference type="OMA" id="TFHICST"/>
<feature type="region of interest" description="Disordered" evidence="6">
    <location>
        <begin position="158"/>
        <end position="181"/>
    </location>
</feature>
<feature type="compositionally biased region" description="Pro residues" evidence="6">
    <location>
        <begin position="103"/>
        <end position="114"/>
    </location>
</feature>
<dbReference type="InterPro" id="IPR023674">
    <property type="entry name" value="Ribosomal_uL1-like"/>
</dbReference>
<dbReference type="Gene3D" id="3.40.50.790">
    <property type="match status" value="1"/>
</dbReference>
<dbReference type="FunFam" id="3.40.50.790:FF:000001">
    <property type="entry name" value="50S ribosomal protein L1"/>
    <property type="match status" value="1"/>
</dbReference>
<proteinExistence type="inferred from homology"/>
<evidence type="ECO:0000256" key="6">
    <source>
        <dbReference type="SAM" id="MobiDB-lite"/>
    </source>
</evidence>